<sequence>MKVTFFDVEYANVRNKSICQIGILSRDLDNPNAEVDKLDLFVNPEDGFDDNCVRIHGITSDTVKGAPSLNNIWDDIEQYFTNAVIIGHNVASADLDALHKNLVRYGIEVPEIYYICTYQLAKELVPSFAVSDYALGTLCNFFGITIAEKHNAFYDACACSDLLDKLVDYSKINIESEIQRYIPNDNADFIAYISNASLKKDIHALYGMIRGFTLDSEISEDEKEYIKSWRGTFAPYTSHADVSTIISVIDNILADDVITLDEVNTLQLEIRRHLDIVSTSTITLATQILNGIIKGIITDEEITYEECQNLRAWLYENNYLSGHFPFDKLYSEIEVVLADGVLTPAEALSIKNEISNLLDPVESLRKDVMSLKGKRICLSGNFAFGQKSAVEQYIIEQGGIIETSVKKTTDILVVGDYECKSYSNGTYGTKVKKAIEYNGKGCNIQISKESDIIKPAKSFSEVLFGFIDASGLGDAEVYKKAQLPRQMMSKIKCVPNYLPSKQNICAFAIALELNVEQTNELLSSAGYVLSRNFEFDRIIEDAIAHGNYDIFNINEKMYELGISWLGAK</sequence>
<dbReference type="STRING" id="1263015.BN580_00954"/>
<dbReference type="InterPro" id="IPR036397">
    <property type="entry name" value="RNaseH_sf"/>
</dbReference>
<protein>
    <recommendedName>
        <fullName evidence="1">Exonuclease domain-containing protein</fullName>
    </recommendedName>
</protein>
<name>R6TVM5_9BACT</name>
<dbReference type="GO" id="GO:0005829">
    <property type="term" value="C:cytosol"/>
    <property type="evidence" value="ECO:0007669"/>
    <property type="project" value="TreeGrafter"/>
</dbReference>
<dbReference type="Proteomes" id="UP000017938">
    <property type="component" value="Unassembled WGS sequence"/>
</dbReference>
<organism evidence="2 3">
    <name type="scientific">Candidatus Colimorpha enterica</name>
    <dbReference type="NCBI Taxonomy" id="3083063"/>
    <lineage>
        <taxon>Bacteria</taxon>
        <taxon>Pseudomonadati</taxon>
        <taxon>Bacteroidota</taxon>
        <taxon>Bacteroidia</taxon>
        <taxon>Bacteroidales</taxon>
        <taxon>Candidatus Colimorpha</taxon>
    </lineage>
</organism>
<dbReference type="GO" id="GO:0003676">
    <property type="term" value="F:nucleic acid binding"/>
    <property type="evidence" value="ECO:0007669"/>
    <property type="project" value="InterPro"/>
</dbReference>
<dbReference type="Pfam" id="PF00929">
    <property type="entry name" value="RNase_T"/>
    <property type="match status" value="1"/>
</dbReference>
<dbReference type="EMBL" id="CBFW010000088">
    <property type="protein sequence ID" value="CDC71951.1"/>
    <property type="molecule type" value="Genomic_DNA"/>
</dbReference>
<feature type="domain" description="Exonuclease" evidence="1">
    <location>
        <begin position="2"/>
        <end position="172"/>
    </location>
</feature>
<evidence type="ECO:0000259" key="1">
    <source>
        <dbReference type="SMART" id="SM00479"/>
    </source>
</evidence>
<dbReference type="GO" id="GO:0008408">
    <property type="term" value="F:3'-5' exonuclease activity"/>
    <property type="evidence" value="ECO:0007669"/>
    <property type="project" value="TreeGrafter"/>
</dbReference>
<dbReference type="Pfam" id="PF00533">
    <property type="entry name" value="BRCT"/>
    <property type="match status" value="1"/>
</dbReference>
<dbReference type="PANTHER" id="PTHR30231">
    <property type="entry name" value="DNA POLYMERASE III SUBUNIT EPSILON"/>
    <property type="match status" value="1"/>
</dbReference>
<gene>
    <name evidence="2" type="ORF">BN580_00954</name>
</gene>
<dbReference type="InterPro" id="IPR013520">
    <property type="entry name" value="Ribonucl_H"/>
</dbReference>
<evidence type="ECO:0000313" key="3">
    <source>
        <dbReference type="Proteomes" id="UP000017938"/>
    </source>
</evidence>
<dbReference type="InterPro" id="IPR001357">
    <property type="entry name" value="BRCT_dom"/>
</dbReference>
<accession>R6TVM5</accession>
<dbReference type="SUPFAM" id="SSF53098">
    <property type="entry name" value="Ribonuclease H-like"/>
    <property type="match status" value="1"/>
</dbReference>
<dbReference type="PANTHER" id="PTHR30231:SF42">
    <property type="entry name" value="EXONUCLEASE"/>
    <property type="match status" value="1"/>
</dbReference>
<proteinExistence type="predicted"/>
<comment type="caution">
    <text evidence="2">The sequence shown here is derived from an EMBL/GenBank/DDBJ whole genome shotgun (WGS) entry which is preliminary data.</text>
</comment>
<dbReference type="GO" id="GO:0006259">
    <property type="term" value="P:DNA metabolic process"/>
    <property type="evidence" value="ECO:0007669"/>
    <property type="project" value="UniProtKB-ARBA"/>
</dbReference>
<dbReference type="InterPro" id="IPR036420">
    <property type="entry name" value="BRCT_dom_sf"/>
</dbReference>
<evidence type="ECO:0000313" key="2">
    <source>
        <dbReference type="EMBL" id="CDC71951.1"/>
    </source>
</evidence>
<dbReference type="AlphaFoldDB" id="R6TVM5"/>
<dbReference type="SMART" id="SM00479">
    <property type="entry name" value="EXOIII"/>
    <property type="match status" value="1"/>
</dbReference>
<dbReference type="InterPro" id="IPR012337">
    <property type="entry name" value="RNaseH-like_sf"/>
</dbReference>
<dbReference type="Gene3D" id="3.30.420.10">
    <property type="entry name" value="Ribonuclease H-like superfamily/Ribonuclease H"/>
    <property type="match status" value="1"/>
</dbReference>
<dbReference type="SUPFAM" id="SSF52113">
    <property type="entry name" value="BRCT domain"/>
    <property type="match status" value="1"/>
</dbReference>
<dbReference type="Gene3D" id="3.40.50.10190">
    <property type="entry name" value="BRCT domain"/>
    <property type="match status" value="1"/>
</dbReference>
<reference evidence="2" key="1">
    <citation type="submission" date="2012-11" db="EMBL/GenBank/DDBJ databases">
        <title>Dependencies among metagenomic species, viruses, plasmids and units of genetic variation.</title>
        <authorList>
            <person name="Nielsen H.B."/>
            <person name="Almeida M."/>
            <person name="Juncker A.S."/>
            <person name="Rasmussen S."/>
            <person name="Li J."/>
            <person name="Sunagawa S."/>
            <person name="Plichta D."/>
            <person name="Gautier L."/>
            <person name="Le Chatelier E."/>
            <person name="Peletier E."/>
            <person name="Bonde I."/>
            <person name="Nielsen T."/>
            <person name="Manichanh C."/>
            <person name="Arumugam M."/>
            <person name="Batto J."/>
            <person name="Santos M.B.Q.D."/>
            <person name="Blom N."/>
            <person name="Borruel N."/>
            <person name="Burgdorf K.S."/>
            <person name="Boumezbeur F."/>
            <person name="Casellas F."/>
            <person name="Dore J."/>
            <person name="Guarner F."/>
            <person name="Hansen T."/>
            <person name="Hildebrand F."/>
            <person name="Kaas R.S."/>
            <person name="Kennedy S."/>
            <person name="Kristiansen K."/>
            <person name="Kultima J.R."/>
            <person name="Leonard P."/>
            <person name="Levenez F."/>
            <person name="Lund O."/>
            <person name="Moumen B."/>
            <person name="Le Paslier D."/>
            <person name="Pons N."/>
            <person name="Pedersen O."/>
            <person name="Prifti E."/>
            <person name="Qin J."/>
            <person name="Raes J."/>
            <person name="Tap J."/>
            <person name="Tims S."/>
            <person name="Ussery D.W."/>
            <person name="Yamada T."/>
            <person name="MetaHit consortium"/>
            <person name="Renault P."/>
            <person name="Sicheritz-Ponten T."/>
            <person name="Bork P."/>
            <person name="Wang J."/>
            <person name="Brunak S."/>
            <person name="Ehrlich S.D."/>
        </authorList>
    </citation>
    <scope>NUCLEOTIDE SEQUENCE [LARGE SCALE GENOMIC DNA]</scope>
</reference>
<dbReference type="CDD" id="cd17748">
    <property type="entry name" value="BRCT_DNA_ligase_like"/>
    <property type="match status" value="1"/>
</dbReference>